<dbReference type="EMBL" id="LAZR01003098">
    <property type="protein sequence ID" value="KKN22030.1"/>
    <property type="molecule type" value="Genomic_DNA"/>
</dbReference>
<evidence type="ECO:0000313" key="1">
    <source>
        <dbReference type="EMBL" id="KKN22030.1"/>
    </source>
</evidence>
<sequence length="162" mass="17246">MSEFGGGSSFGSAVFGGEPTPFLWLRVDVEMTTEGRRLTARGHTDGTSLQVISFSVGRGGFDPNDYLAALPVNPDASALSDSIFTDQVDHIEWANQQCVVCYCALDSAEANQTLGEIAITGRVANSPGDPADDATIVMAIGHFPMLAKNSDMRYVLRVTLQA</sequence>
<dbReference type="AlphaFoldDB" id="A0A0F9NRE6"/>
<name>A0A0F9NRE6_9ZZZZ</name>
<gene>
    <name evidence="1" type="ORF">LCGC14_0919310</name>
</gene>
<accession>A0A0F9NRE6</accession>
<organism evidence="1">
    <name type="scientific">marine sediment metagenome</name>
    <dbReference type="NCBI Taxonomy" id="412755"/>
    <lineage>
        <taxon>unclassified sequences</taxon>
        <taxon>metagenomes</taxon>
        <taxon>ecological metagenomes</taxon>
    </lineage>
</organism>
<proteinExistence type="predicted"/>
<comment type="caution">
    <text evidence="1">The sequence shown here is derived from an EMBL/GenBank/DDBJ whole genome shotgun (WGS) entry which is preliminary data.</text>
</comment>
<reference evidence="1" key="1">
    <citation type="journal article" date="2015" name="Nature">
        <title>Complex archaea that bridge the gap between prokaryotes and eukaryotes.</title>
        <authorList>
            <person name="Spang A."/>
            <person name="Saw J.H."/>
            <person name="Jorgensen S.L."/>
            <person name="Zaremba-Niedzwiedzka K."/>
            <person name="Martijn J."/>
            <person name="Lind A.E."/>
            <person name="van Eijk R."/>
            <person name="Schleper C."/>
            <person name="Guy L."/>
            <person name="Ettema T.J."/>
        </authorList>
    </citation>
    <scope>NUCLEOTIDE SEQUENCE</scope>
</reference>
<protein>
    <submittedName>
        <fullName evidence="1">Uncharacterized protein</fullName>
    </submittedName>
</protein>